<dbReference type="EMBL" id="JBHSQK010000084">
    <property type="protein sequence ID" value="MFC5951794.1"/>
    <property type="molecule type" value="Genomic_DNA"/>
</dbReference>
<keyword evidence="1" id="KW-0812">Transmembrane</keyword>
<evidence type="ECO:0000313" key="3">
    <source>
        <dbReference type="Proteomes" id="UP001596119"/>
    </source>
</evidence>
<evidence type="ECO:0000313" key="2">
    <source>
        <dbReference type="EMBL" id="MFC5951794.1"/>
    </source>
</evidence>
<gene>
    <name evidence="2" type="ORF">ACFQH9_26380</name>
</gene>
<evidence type="ECO:0000256" key="1">
    <source>
        <dbReference type="SAM" id="Phobius"/>
    </source>
</evidence>
<sequence length="163" mass="16411">MHGTGAGWWETVVGGACLLAAAVFLARALLADRPGAPAHRWTALGHGGMASAMVAMAAGELVPSAVLAVVSCLFALAGRLRGEAAEVVHSCLAACAMVAMPLVGGAHGGLGLAAVCLALTGYFAVRGGRWLPALSLRGPRVRLEPVAHLVMSGAMATTFLTMI</sequence>
<feature type="transmembrane region" description="Helical" evidence="1">
    <location>
        <begin position="109"/>
        <end position="125"/>
    </location>
</feature>
<accession>A0ABW1IHF5</accession>
<protein>
    <recommendedName>
        <fullName evidence="4">DUF5134 domain-containing protein</fullName>
    </recommendedName>
</protein>
<organism evidence="2 3">
    <name type="scientific">Pseudonocardia lutea</name>
    <dbReference type="NCBI Taxonomy" id="2172015"/>
    <lineage>
        <taxon>Bacteria</taxon>
        <taxon>Bacillati</taxon>
        <taxon>Actinomycetota</taxon>
        <taxon>Actinomycetes</taxon>
        <taxon>Pseudonocardiales</taxon>
        <taxon>Pseudonocardiaceae</taxon>
        <taxon>Pseudonocardia</taxon>
    </lineage>
</organism>
<feature type="transmembrane region" description="Helical" evidence="1">
    <location>
        <begin position="50"/>
        <end position="77"/>
    </location>
</feature>
<proteinExistence type="predicted"/>
<feature type="transmembrane region" description="Helical" evidence="1">
    <location>
        <begin position="12"/>
        <end position="30"/>
    </location>
</feature>
<keyword evidence="3" id="KW-1185">Reference proteome</keyword>
<reference evidence="3" key="1">
    <citation type="journal article" date="2019" name="Int. J. Syst. Evol. Microbiol.">
        <title>The Global Catalogue of Microorganisms (GCM) 10K type strain sequencing project: providing services to taxonomists for standard genome sequencing and annotation.</title>
        <authorList>
            <consortium name="The Broad Institute Genomics Platform"/>
            <consortium name="The Broad Institute Genome Sequencing Center for Infectious Disease"/>
            <person name="Wu L."/>
            <person name="Ma J."/>
        </authorList>
    </citation>
    <scope>NUCLEOTIDE SEQUENCE [LARGE SCALE GENOMIC DNA]</scope>
    <source>
        <strain evidence="3">CGMCC 4.7397</strain>
    </source>
</reference>
<dbReference type="RefSeq" id="WP_379570089.1">
    <property type="nucleotide sequence ID" value="NZ_JBHSQK010000084.1"/>
</dbReference>
<name>A0ABW1IHF5_9PSEU</name>
<evidence type="ECO:0008006" key="4">
    <source>
        <dbReference type="Google" id="ProtNLM"/>
    </source>
</evidence>
<keyword evidence="1" id="KW-0472">Membrane</keyword>
<keyword evidence="1" id="KW-1133">Transmembrane helix</keyword>
<dbReference type="Proteomes" id="UP001596119">
    <property type="component" value="Unassembled WGS sequence"/>
</dbReference>
<comment type="caution">
    <text evidence="2">The sequence shown here is derived from an EMBL/GenBank/DDBJ whole genome shotgun (WGS) entry which is preliminary data.</text>
</comment>